<dbReference type="Proteomes" id="UP000180057">
    <property type="component" value="Unassembled WGS sequence"/>
</dbReference>
<dbReference type="AlphaFoldDB" id="A0A1S2M477"/>
<organism evidence="2 3">
    <name type="scientific">Anaerobacillus alkalidiazotrophicus</name>
    <dbReference type="NCBI Taxonomy" id="472963"/>
    <lineage>
        <taxon>Bacteria</taxon>
        <taxon>Bacillati</taxon>
        <taxon>Bacillota</taxon>
        <taxon>Bacilli</taxon>
        <taxon>Bacillales</taxon>
        <taxon>Bacillaceae</taxon>
        <taxon>Anaerobacillus</taxon>
    </lineage>
</organism>
<gene>
    <name evidence="2" type="ORF">BKP45_15695</name>
</gene>
<evidence type="ECO:0000313" key="2">
    <source>
        <dbReference type="EMBL" id="OIJ18727.1"/>
    </source>
</evidence>
<feature type="region of interest" description="Disordered" evidence="1">
    <location>
        <begin position="46"/>
        <end position="71"/>
    </location>
</feature>
<sequence length="108" mass="12748">MFIRNQHYPFPLYPHYPMNPYHYQNPYHHPYGYYGQPHPFWYQQNMYQGQNSTPQTNQPGSNPPQGMLTGADGTFDFQKAIKQFDEIMKAANQMSPIMKQIGSLFIKK</sequence>
<dbReference type="InterPro" id="IPR025555">
    <property type="entry name" value="YppG"/>
</dbReference>
<evidence type="ECO:0000313" key="3">
    <source>
        <dbReference type="Proteomes" id="UP000180057"/>
    </source>
</evidence>
<dbReference type="OrthoDB" id="2456726at2"/>
<dbReference type="EMBL" id="MLQS01000027">
    <property type="protein sequence ID" value="OIJ18727.1"/>
    <property type="molecule type" value="Genomic_DNA"/>
</dbReference>
<dbReference type="RefSeq" id="WP_071390643.1">
    <property type="nucleotide sequence ID" value="NZ_MLQS01000027.1"/>
</dbReference>
<dbReference type="Pfam" id="PF14179">
    <property type="entry name" value="YppG"/>
    <property type="match status" value="1"/>
</dbReference>
<proteinExistence type="predicted"/>
<name>A0A1S2M477_9BACI</name>
<reference evidence="2 3" key="1">
    <citation type="submission" date="2016-10" db="EMBL/GenBank/DDBJ databases">
        <title>Draft genome sequences of four alkaliphilic bacteria belonging to the Anaerobacillus genus.</title>
        <authorList>
            <person name="Bassil N.M."/>
            <person name="Lloyd J.R."/>
        </authorList>
    </citation>
    <scope>NUCLEOTIDE SEQUENCE [LARGE SCALE GENOMIC DNA]</scope>
    <source>
        <strain evidence="2 3">DSM 22531</strain>
    </source>
</reference>
<feature type="compositionally biased region" description="Polar residues" evidence="1">
    <location>
        <begin position="46"/>
        <end position="64"/>
    </location>
</feature>
<accession>A0A1S2M477</accession>
<dbReference type="STRING" id="472963.BKP45_15695"/>
<evidence type="ECO:0000256" key="1">
    <source>
        <dbReference type="SAM" id="MobiDB-lite"/>
    </source>
</evidence>
<protein>
    <submittedName>
        <fullName evidence="2">Uncharacterized protein</fullName>
    </submittedName>
</protein>
<comment type="caution">
    <text evidence="2">The sequence shown here is derived from an EMBL/GenBank/DDBJ whole genome shotgun (WGS) entry which is preliminary data.</text>
</comment>
<keyword evidence="3" id="KW-1185">Reference proteome</keyword>